<reference evidence="3" key="1">
    <citation type="journal article" date="2011" name="Science">
        <title>The plant cell wall-decomposing machinery underlies the functional diversity of forest fungi.</title>
        <authorList>
            <person name="Eastwood D.C."/>
            <person name="Floudas D."/>
            <person name="Binder M."/>
            <person name="Majcherczyk A."/>
            <person name="Schneider P."/>
            <person name="Aerts A."/>
            <person name="Asiegbu F.O."/>
            <person name="Baker S.E."/>
            <person name="Barry K."/>
            <person name="Bendiksby M."/>
            <person name="Blumentritt M."/>
            <person name="Coutinho P.M."/>
            <person name="Cullen D."/>
            <person name="de Vries R.P."/>
            <person name="Gathman A."/>
            <person name="Goodell B."/>
            <person name="Henrissat B."/>
            <person name="Ihrmark K."/>
            <person name="Kauserud H."/>
            <person name="Kohler A."/>
            <person name="LaButti K."/>
            <person name="Lapidus A."/>
            <person name="Lavin J.L."/>
            <person name="Lee Y.-H."/>
            <person name="Lindquist E."/>
            <person name="Lilly W."/>
            <person name="Lucas S."/>
            <person name="Morin E."/>
            <person name="Murat C."/>
            <person name="Oguiza J.A."/>
            <person name="Park J."/>
            <person name="Pisabarro A.G."/>
            <person name="Riley R."/>
            <person name="Rosling A."/>
            <person name="Salamov A."/>
            <person name="Schmidt O."/>
            <person name="Schmutz J."/>
            <person name="Skrede I."/>
            <person name="Stenlid J."/>
            <person name="Wiebenga A."/>
            <person name="Xie X."/>
            <person name="Kuees U."/>
            <person name="Hibbett D.S."/>
            <person name="Hoffmeister D."/>
            <person name="Hoegberg N."/>
            <person name="Martin F."/>
            <person name="Grigoriev I.V."/>
            <person name="Watkinson S.C."/>
        </authorList>
    </citation>
    <scope>NUCLEOTIDE SEQUENCE [LARGE SCALE GENOMIC DNA]</scope>
    <source>
        <strain evidence="3">strain S7.3</strain>
    </source>
</reference>
<feature type="non-terminal residue" evidence="2">
    <location>
        <position position="132"/>
    </location>
</feature>
<feature type="region of interest" description="Disordered" evidence="1">
    <location>
        <begin position="1"/>
        <end position="46"/>
    </location>
</feature>
<dbReference type="Proteomes" id="UP000008063">
    <property type="component" value="Unassembled WGS sequence"/>
</dbReference>
<dbReference type="InParanoid" id="F8PU71"/>
<name>F8PU71_SERL3</name>
<dbReference type="STRING" id="936435.F8PU71"/>
<organism evidence="3">
    <name type="scientific">Serpula lacrymans var. lacrymans (strain S7.3)</name>
    <name type="common">Dry rot fungus</name>
    <dbReference type="NCBI Taxonomy" id="936435"/>
    <lineage>
        <taxon>Eukaryota</taxon>
        <taxon>Fungi</taxon>
        <taxon>Dikarya</taxon>
        <taxon>Basidiomycota</taxon>
        <taxon>Agaricomycotina</taxon>
        <taxon>Agaricomycetes</taxon>
        <taxon>Agaricomycetidae</taxon>
        <taxon>Boletales</taxon>
        <taxon>Coniophorineae</taxon>
        <taxon>Serpulaceae</taxon>
        <taxon>Serpula</taxon>
    </lineage>
</organism>
<protein>
    <submittedName>
        <fullName evidence="2">Uncharacterized protein</fullName>
    </submittedName>
</protein>
<dbReference type="AlphaFoldDB" id="F8PU71"/>
<gene>
    <name evidence="2" type="ORF">SERLA73DRAFT_180965</name>
</gene>
<accession>F8PU71</accession>
<dbReference type="HOGENOM" id="CLU_1922190_0_0_1"/>
<keyword evidence="3" id="KW-1185">Reference proteome</keyword>
<evidence type="ECO:0000313" key="2">
    <source>
        <dbReference type="EMBL" id="EGO00384.1"/>
    </source>
</evidence>
<sequence length="132" mass="14357">MSITKRGEDSPSAEQQGSEDWGGEEDEQYDDEEFEGEEEEAEEIARRLRDQLWADISKAQADRANATVVTSSPSVPVSQTPPTTSVVTAAAAIPAPPTSKKEEAAIATMKSILTIAGKDHGNTWLARQRSRR</sequence>
<evidence type="ECO:0000313" key="3">
    <source>
        <dbReference type="Proteomes" id="UP000008063"/>
    </source>
</evidence>
<proteinExistence type="predicted"/>
<evidence type="ECO:0000256" key="1">
    <source>
        <dbReference type="SAM" id="MobiDB-lite"/>
    </source>
</evidence>
<feature type="compositionally biased region" description="Acidic residues" evidence="1">
    <location>
        <begin position="21"/>
        <end position="42"/>
    </location>
</feature>
<dbReference type="EMBL" id="GL945479">
    <property type="protein sequence ID" value="EGO00384.1"/>
    <property type="molecule type" value="Genomic_DNA"/>
</dbReference>